<sequence length="311" mass="35051">MGKFSMTKKRIWLVSGISTLCFASYVGITSAGPTAWMQVKNNNHLIEVQKAGGGDPVTKGEVTIDFYGHAAFKMTSPAGMTMLFDPWRNDPSGAWGMWFPKEFPEVEVDTILSTHAHFDHDATERPNGQMILDRMTGTYQFNDVKITGLADKHQCEAPGWYKWTNAMPEFGQPQCPPDNFHHLDNNIYLLETGGLRIVVWGDNRQNPNNHIWDTLTDIDVLVLPVDESQHILSYEQANAVVERIKPHVVIPEHYLTKGASITLTTLGSAEEWSKMQANHTMLNSATLKLTVAKVKKMDRHVLYFGDNHLKE</sequence>
<dbReference type="SUPFAM" id="SSF56281">
    <property type="entry name" value="Metallo-hydrolase/oxidoreductase"/>
    <property type="match status" value="1"/>
</dbReference>
<dbReference type="PANTHER" id="PTHR39189">
    <property type="entry name" value="UPF0173 METAL-DEPENDENT HYDROLASE YTKL"/>
    <property type="match status" value="1"/>
</dbReference>
<dbReference type="InterPro" id="IPR036866">
    <property type="entry name" value="RibonucZ/Hydroxyglut_hydro"/>
</dbReference>
<dbReference type="Gene3D" id="3.60.15.10">
    <property type="entry name" value="Ribonuclease Z/Hydroxyacylglutathione hydrolase-like"/>
    <property type="match status" value="1"/>
</dbReference>
<organism evidence="1">
    <name type="scientific">marine metagenome</name>
    <dbReference type="NCBI Taxonomy" id="408172"/>
    <lineage>
        <taxon>unclassified sequences</taxon>
        <taxon>metagenomes</taxon>
        <taxon>ecological metagenomes</taxon>
    </lineage>
</organism>
<name>A0A382KB69_9ZZZZ</name>
<evidence type="ECO:0000313" key="1">
    <source>
        <dbReference type="EMBL" id="SVC20267.1"/>
    </source>
</evidence>
<dbReference type="Pfam" id="PF13483">
    <property type="entry name" value="Lactamase_B_3"/>
    <property type="match status" value="1"/>
</dbReference>
<evidence type="ECO:0008006" key="2">
    <source>
        <dbReference type="Google" id="ProtNLM"/>
    </source>
</evidence>
<protein>
    <recommendedName>
        <fullName evidence="2">Metallo-beta-lactamase domain-containing protein</fullName>
    </recommendedName>
</protein>
<dbReference type="EMBL" id="UINC01078824">
    <property type="protein sequence ID" value="SVC20267.1"/>
    <property type="molecule type" value="Genomic_DNA"/>
</dbReference>
<dbReference type="PANTHER" id="PTHR39189:SF1">
    <property type="entry name" value="UPF0173 METAL-DEPENDENT HYDROLASE YTKL"/>
    <property type="match status" value="1"/>
</dbReference>
<proteinExistence type="predicted"/>
<gene>
    <name evidence="1" type="ORF">METZ01_LOCUS273121</name>
</gene>
<accession>A0A382KB69</accession>
<reference evidence="1" key="1">
    <citation type="submission" date="2018-05" db="EMBL/GenBank/DDBJ databases">
        <authorList>
            <person name="Lanie J.A."/>
            <person name="Ng W.-L."/>
            <person name="Kazmierczak K.M."/>
            <person name="Andrzejewski T.M."/>
            <person name="Davidsen T.M."/>
            <person name="Wayne K.J."/>
            <person name="Tettelin H."/>
            <person name="Glass J.I."/>
            <person name="Rusch D."/>
            <person name="Podicherti R."/>
            <person name="Tsui H.-C.T."/>
            <person name="Winkler M.E."/>
        </authorList>
    </citation>
    <scope>NUCLEOTIDE SEQUENCE</scope>
</reference>
<dbReference type="AlphaFoldDB" id="A0A382KB69"/>